<sequence length="40" mass="5053">MHTFLFKMILSEKGERSTRNRLKQWKRQIRERLQVLLSFF</sequence>
<organism evidence="1 2">
    <name type="scientific">Onchocerca volvulus</name>
    <dbReference type="NCBI Taxonomy" id="6282"/>
    <lineage>
        <taxon>Eukaryota</taxon>
        <taxon>Metazoa</taxon>
        <taxon>Ecdysozoa</taxon>
        <taxon>Nematoda</taxon>
        <taxon>Chromadorea</taxon>
        <taxon>Rhabditida</taxon>
        <taxon>Spirurina</taxon>
        <taxon>Spiruromorpha</taxon>
        <taxon>Filarioidea</taxon>
        <taxon>Onchocercidae</taxon>
        <taxon>Onchocerca</taxon>
    </lineage>
</organism>
<proteinExistence type="predicted"/>
<dbReference type="EnsemblMetazoa" id="OVOC5383.1">
    <property type="protein sequence ID" value="OVOC5383.1"/>
    <property type="gene ID" value="WBGene00242192"/>
</dbReference>
<evidence type="ECO:0000313" key="1">
    <source>
        <dbReference type="EnsemblMetazoa" id="OVOC5383.1"/>
    </source>
</evidence>
<reference evidence="2" key="1">
    <citation type="submission" date="2013-10" db="EMBL/GenBank/DDBJ databases">
        <title>Genome sequencing of Onchocerca volvulus.</title>
        <authorList>
            <person name="Cotton J."/>
            <person name="Tsai J."/>
            <person name="Stanley E."/>
            <person name="Tracey A."/>
            <person name="Holroyd N."/>
            <person name="Lustigman S."/>
            <person name="Berriman M."/>
        </authorList>
    </citation>
    <scope>NUCLEOTIDE SEQUENCE</scope>
</reference>
<dbReference type="Proteomes" id="UP000024404">
    <property type="component" value="Unassembled WGS sequence"/>
</dbReference>
<reference evidence="1" key="2">
    <citation type="submission" date="2022-06" db="UniProtKB">
        <authorList>
            <consortium name="EnsemblMetazoa"/>
        </authorList>
    </citation>
    <scope>IDENTIFICATION</scope>
</reference>
<protein>
    <submittedName>
        <fullName evidence="1">Uncharacterized protein</fullName>
    </submittedName>
</protein>
<dbReference type="AlphaFoldDB" id="A0A8R1TV06"/>
<evidence type="ECO:0000313" key="2">
    <source>
        <dbReference type="Proteomes" id="UP000024404"/>
    </source>
</evidence>
<name>A0A8R1TV06_ONCVO</name>
<dbReference type="EMBL" id="CMVM020000154">
    <property type="status" value="NOT_ANNOTATED_CDS"/>
    <property type="molecule type" value="Genomic_DNA"/>
</dbReference>
<accession>A0A8R1TV06</accession>
<keyword evidence="2" id="KW-1185">Reference proteome</keyword>